<evidence type="ECO:0000256" key="9">
    <source>
        <dbReference type="ARBA" id="ARBA00023136"/>
    </source>
</evidence>
<dbReference type="Gene3D" id="1.20.1070.10">
    <property type="entry name" value="Rhodopsin 7-helix transmembrane proteins"/>
    <property type="match status" value="1"/>
</dbReference>
<dbReference type="PRINTS" id="PR00251">
    <property type="entry name" value="BACTRLOPSIN"/>
</dbReference>
<dbReference type="PANTHER" id="PTHR28286:SF2">
    <property type="entry name" value="BACTERIORHODOPSIN _OPSIN, NOPA (EUROFUNG)"/>
    <property type="match status" value="1"/>
</dbReference>
<evidence type="ECO:0000313" key="13">
    <source>
        <dbReference type="EMBL" id="GAQ79355.1"/>
    </source>
</evidence>
<dbReference type="PANTHER" id="PTHR28286">
    <property type="match status" value="1"/>
</dbReference>
<dbReference type="GO" id="GO:0009881">
    <property type="term" value="F:photoreceptor activity"/>
    <property type="evidence" value="ECO:0007669"/>
    <property type="project" value="UniProtKB-KW"/>
</dbReference>
<evidence type="ECO:0000256" key="7">
    <source>
        <dbReference type="ARBA" id="ARBA00022989"/>
    </source>
</evidence>
<keyword evidence="6" id="KW-0681">Retinal protein</keyword>
<evidence type="ECO:0000256" key="4">
    <source>
        <dbReference type="ARBA" id="ARBA00022606"/>
    </source>
</evidence>
<feature type="compositionally biased region" description="Low complexity" evidence="11">
    <location>
        <begin position="249"/>
        <end position="265"/>
    </location>
</feature>
<dbReference type="InterPro" id="IPR001425">
    <property type="entry name" value="Arc/bac/fun_rhodopsins"/>
</dbReference>
<evidence type="ECO:0000256" key="1">
    <source>
        <dbReference type="ARBA" id="ARBA00004141"/>
    </source>
</evidence>
<dbReference type="SUPFAM" id="SSF81321">
    <property type="entry name" value="Family A G protein-coupled receptor-like"/>
    <property type="match status" value="1"/>
</dbReference>
<dbReference type="SMR" id="A0A1Y1HL70"/>
<evidence type="ECO:0000256" key="10">
    <source>
        <dbReference type="ARBA" id="ARBA00023170"/>
    </source>
</evidence>
<keyword evidence="9 12" id="KW-0472">Membrane</keyword>
<dbReference type="SMART" id="SM01021">
    <property type="entry name" value="Bac_rhodopsin"/>
    <property type="match status" value="1"/>
</dbReference>
<comment type="subcellular location">
    <subcellularLocation>
        <location evidence="1">Membrane</location>
        <topology evidence="1">Multi-pass membrane protein</topology>
    </subcellularLocation>
</comment>
<evidence type="ECO:0000256" key="3">
    <source>
        <dbReference type="ARBA" id="ARBA00022543"/>
    </source>
</evidence>
<keyword evidence="8" id="KW-0157">Chromophore</keyword>
<feature type="transmembrane region" description="Helical" evidence="12">
    <location>
        <begin position="171"/>
        <end position="195"/>
    </location>
</feature>
<feature type="transmembrane region" description="Helical" evidence="12">
    <location>
        <begin position="137"/>
        <end position="159"/>
    </location>
</feature>
<dbReference type="Proteomes" id="UP000054558">
    <property type="component" value="Unassembled WGS sequence"/>
</dbReference>
<dbReference type="STRING" id="105231.A0A1Y1HL70"/>
<keyword evidence="5 12" id="KW-0812">Transmembrane</keyword>
<evidence type="ECO:0000256" key="5">
    <source>
        <dbReference type="ARBA" id="ARBA00022692"/>
    </source>
</evidence>
<reference evidence="13 14" key="1">
    <citation type="journal article" date="2014" name="Nat. Commun.">
        <title>Klebsormidium flaccidum genome reveals primary factors for plant terrestrial adaptation.</title>
        <authorList>
            <person name="Hori K."/>
            <person name="Maruyama F."/>
            <person name="Fujisawa T."/>
            <person name="Togashi T."/>
            <person name="Yamamoto N."/>
            <person name="Seo M."/>
            <person name="Sato S."/>
            <person name="Yamada T."/>
            <person name="Mori H."/>
            <person name="Tajima N."/>
            <person name="Moriyama T."/>
            <person name="Ikeuchi M."/>
            <person name="Watanabe M."/>
            <person name="Wada H."/>
            <person name="Kobayashi K."/>
            <person name="Saito M."/>
            <person name="Masuda T."/>
            <person name="Sasaki-Sekimoto Y."/>
            <person name="Mashiguchi K."/>
            <person name="Awai K."/>
            <person name="Shimojima M."/>
            <person name="Masuda S."/>
            <person name="Iwai M."/>
            <person name="Nobusawa T."/>
            <person name="Narise T."/>
            <person name="Kondo S."/>
            <person name="Saito H."/>
            <person name="Sato R."/>
            <person name="Murakawa M."/>
            <person name="Ihara Y."/>
            <person name="Oshima-Yamada Y."/>
            <person name="Ohtaka K."/>
            <person name="Satoh M."/>
            <person name="Sonobe K."/>
            <person name="Ishii M."/>
            <person name="Ohtani R."/>
            <person name="Kanamori-Sato M."/>
            <person name="Honoki R."/>
            <person name="Miyazaki D."/>
            <person name="Mochizuki H."/>
            <person name="Umetsu J."/>
            <person name="Higashi K."/>
            <person name="Shibata D."/>
            <person name="Kamiya Y."/>
            <person name="Sato N."/>
            <person name="Nakamura Y."/>
            <person name="Tabata S."/>
            <person name="Ida S."/>
            <person name="Kurokawa K."/>
            <person name="Ohta H."/>
        </authorList>
    </citation>
    <scope>NUCLEOTIDE SEQUENCE [LARGE SCALE GENOMIC DNA]</scope>
    <source>
        <strain evidence="13 14">NIES-2285</strain>
    </source>
</reference>
<evidence type="ECO:0000313" key="14">
    <source>
        <dbReference type="Proteomes" id="UP000054558"/>
    </source>
</evidence>
<dbReference type="InterPro" id="IPR018229">
    <property type="entry name" value="Rhodopsin_retinal_BS"/>
</dbReference>
<name>A0A1Y1HL70_KLENI</name>
<keyword evidence="7 12" id="KW-1133">Transmembrane helix</keyword>
<dbReference type="GO" id="GO:0005886">
    <property type="term" value="C:plasma membrane"/>
    <property type="evidence" value="ECO:0000318"/>
    <property type="project" value="GO_Central"/>
</dbReference>
<dbReference type="AlphaFoldDB" id="A0A1Y1HL70"/>
<evidence type="ECO:0000256" key="6">
    <source>
        <dbReference type="ARBA" id="ARBA00022925"/>
    </source>
</evidence>
<accession>A0A1Y1HL70</accession>
<dbReference type="OMA" id="ILWTAYP"/>
<dbReference type="PROSITE" id="PS00950">
    <property type="entry name" value="BACTERIAL_OPSIN_1"/>
    <property type="match status" value="1"/>
</dbReference>
<feature type="transmembrane region" description="Helical" evidence="12">
    <location>
        <begin position="43"/>
        <end position="61"/>
    </location>
</feature>
<dbReference type="Pfam" id="PF01036">
    <property type="entry name" value="Bac_rhodopsin"/>
    <property type="match status" value="1"/>
</dbReference>
<keyword evidence="4" id="KW-0716">Sensory transduction</keyword>
<keyword evidence="14" id="KW-1185">Reference proteome</keyword>
<evidence type="ECO:0000256" key="2">
    <source>
        <dbReference type="ARBA" id="ARBA00008130"/>
    </source>
</evidence>
<evidence type="ECO:0000256" key="12">
    <source>
        <dbReference type="SAM" id="Phobius"/>
    </source>
</evidence>
<gene>
    <name evidence="13" type="ORF">KFL_000290040</name>
</gene>
<keyword evidence="3" id="KW-0600">Photoreceptor protein</keyword>
<protein>
    <submittedName>
        <fullName evidence="13">Bacteriorhodopsin-like protein</fullName>
    </submittedName>
</protein>
<keyword evidence="10" id="KW-0675">Receptor</keyword>
<evidence type="ECO:0000256" key="8">
    <source>
        <dbReference type="ARBA" id="ARBA00022991"/>
    </source>
</evidence>
<dbReference type="EMBL" id="DF236978">
    <property type="protein sequence ID" value="GAQ79355.1"/>
    <property type="molecule type" value="Genomic_DNA"/>
</dbReference>
<comment type="similarity">
    <text evidence="2">Belongs to the archaeal/bacterial/fungal opsin family.</text>
</comment>
<feature type="transmembrane region" description="Helical" evidence="12">
    <location>
        <begin position="110"/>
        <end position="131"/>
    </location>
</feature>
<feature type="transmembrane region" description="Helical" evidence="12">
    <location>
        <begin position="207"/>
        <end position="229"/>
    </location>
</feature>
<feature type="transmembrane region" description="Helical" evidence="12">
    <location>
        <begin position="12"/>
        <end position="31"/>
    </location>
</feature>
<dbReference type="GO" id="GO:0005216">
    <property type="term" value="F:monoatomic ion channel activity"/>
    <property type="evidence" value="ECO:0007669"/>
    <property type="project" value="InterPro"/>
</dbReference>
<dbReference type="OrthoDB" id="2019980at2759"/>
<organism evidence="13 14">
    <name type="scientific">Klebsormidium nitens</name>
    <name type="common">Green alga</name>
    <name type="synonym">Ulothrix nitens</name>
    <dbReference type="NCBI Taxonomy" id="105231"/>
    <lineage>
        <taxon>Eukaryota</taxon>
        <taxon>Viridiplantae</taxon>
        <taxon>Streptophyta</taxon>
        <taxon>Klebsormidiophyceae</taxon>
        <taxon>Klebsormidiales</taxon>
        <taxon>Klebsormidiaceae</taxon>
        <taxon>Klebsormidium</taxon>
    </lineage>
</organism>
<sequence length="272" mass="30228">MVYSHADAAGWTLYWITYGIMAVTALIFFAMSLRRPIQQRSHHYTSFLIVAIASLAYYAMASQGGNTRIRVYQGPADSYRQIFWARYVDWFFTTPLLLLDLVLLSNLSKLRIAAIMVADIFMILTGLFGAVEARSNKWGWFVFGCIFMLYIFYELLVNVRKGAYARGGQHGMLYSVLLVWLLILWVQYPVVWGLAEGSSTVSSDTEIAWYAALDICAKCVFGFILLLGIESIDRKRAATGSSNKPPMPAGTTRTGASAAPAAAAPEVVRDVV</sequence>
<proteinExistence type="inferred from homology"/>
<feature type="region of interest" description="Disordered" evidence="11">
    <location>
        <begin position="237"/>
        <end position="272"/>
    </location>
</feature>
<feature type="transmembrane region" description="Helical" evidence="12">
    <location>
        <begin position="81"/>
        <end position="103"/>
    </location>
</feature>
<dbReference type="GO" id="GO:0007602">
    <property type="term" value="P:phototransduction"/>
    <property type="evidence" value="ECO:0007669"/>
    <property type="project" value="UniProtKB-KW"/>
</dbReference>
<evidence type="ECO:0000256" key="11">
    <source>
        <dbReference type="SAM" id="MobiDB-lite"/>
    </source>
</evidence>